<gene>
    <name evidence="2" type="ORF">IQ24_01612</name>
</gene>
<dbReference type="Proteomes" id="UP000316225">
    <property type="component" value="Unassembled WGS sequence"/>
</dbReference>
<organism evidence="2 3">
    <name type="scientific">Paracoccus sulfuroxidans</name>
    <dbReference type="NCBI Taxonomy" id="384678"/>
    <lineage>
        <taxon>Bacteria</taxon>
        <taxon>Pseudomonadati</taxon>
        <taxon>Pseudomonadota</taxon>
        <taxon>Alphaproteobacteria</taxon>
        <taxon>Rhodobacterales</taxon>
        <taxon>Paracoccaceae</taxon>
        <taxon>Paracoccus</taxon>
    </lineage>
</organism>
<keyword evidence="3" id="KW-1185">Reference proteome</keyword>
<feature type="transmembrane region" description="Helical" evidence="1">
    <location>
        <begin position="54"/>
        <end position="76"/>
    </location>
</feature>
<dbReference type="InterPro" id="IPR009935">
    <property type="entry name" value="DUF1467"/>
</dbReference>
<evidence type="ECO:0000313" key="2">
    <source>
        <dbReference type="EMBL" id="TWI35103.1"/>
    </source>
</evidence>
<evidence type="ECO:0000313" key="3">
    <source>
        <dbReference type="Proteomes" id="UP000316225"/>
    </source>
</evidence>
<keyword evidence="1" id="KW-0472">Membrane</keyword>
<evidence type="ECO:0000256" key="1">
    <source>
        <dbReference type="SAM" id="Phobius"/>
    </source>
</evidence>
<sequence>MSLTGGFVLYATLWFLVLFVVVPIGQKSQADAGHVVPGTPAGAPHDLRFMRKCIITTVITTILFGIIAWVIFADIITRADLEKLIS</sequence>
<accession>A0A562NSK0</accession>
<dbReference type="AlphaFoldDB" id="A0A562NSK0"/>
<reference evidence="2 3" key="1">
    <citation type="journal article" date="2015" name="Stand. Genomic Sci.">
        <title>Genomic Encyclopedia of Bacterial and Archaeal Type Strains, Phase III: the genomes of soil and plant-associated and newly described type strains.</title>
        <authorList>
            <person name="Whitman W.B."/>
            <person name="Woyke T."/>
            <person name="Klenk H.P."/>
            <person name="Zhou Y."/>
            <person name="Lilburn T.G."/>
            <person name="Beck B.J."/>
            <person name="De Vos P."/>
            <person name="Vandamme P."/>
            <person name="Eisen J.A."/>
            <person name="Garrity G."/>
            <person name="Hugenholtz P."/>
            <person name="Kyrpides N.C."/>
        </authorList>
    </citation>
    <scope>NUCLEOTIDE SEQUENCE [LARGE SCALE GENOMIC DNA]</scope>
    <source>
        <strain evidence="2 3">CGMCC 1.5364</strain>
    </source>
</reference>
<dbReference type="OrthoDB" id="9804637at2"/>
<name>A0A562NSK0_9RHOB</name>
<protein>
    <submittedName>
        <fullName evidence="2">Putative secreted protein</fullName>
    </submittedName>
</protein>
<proteinExistence type="predicted"/>
<keyword evidence="1" id="KW-1133">Transmembrane helix</keyword>
<dbReference type="EMBL" id="VLKU01000004">
    <property type="protein sequence ID" value="TWI35103.1"/>
    <property type="molecule type" value="Genomic_DNA"/>
</dbReference>
<comment type="caution">
    <text evidence="2">The sequence shown here is derived from an EMBL/GenBank/DDBJ whole genome shotgun (WGS) entry which is preliminary data.</text>
</comment>
<dbReference type="RefSeq" id="WP_145397322.1">
    <property type="nucleotide sequence ID" value="NZ_VLKU01000004.1"/>
</dbReference>
<dbReference type="Pfam" id="PF07330">
    <property type="entry name" value="DUF1467"/>
    <property type="match status" value="1"/>
</dbReference>
<keyword evidence="1" id="KW-0812">Transmembrane</keyword>